<dbReference type="Gene3D" id="1.20.1250.20">
    <property type="entry name" value="MFS general substrate transporter like domains"/>
    <property type="match status" value="1"/>
</dbReference>
<gene>
    <name evidence="7" type="ORF">NKR23_g5836</name>
</gene>
<comment type="caution">
    <text evidence="7">The sequence shown here is derived from an EMBL/GenBank/DDBJ whole genome shotgun (WGS) entry which is preliminary data.</text>
</comment>
<dbReference type="GO" id="GO:0005886">
    <property type="term" value="C:plasma membrane"/>
    <property type="evidence" value="ECO:0007669"/>
    <property type="project" value="TreeGrafter"/>
</dbReference>
<keyword evidence="8" id="KW-1185">Reference proteome</keyword>
<comment type="subcellular location">
    <subcellularLocation>
        <location evidence="1">Membrane</location>
        <topology evidence="1">Multi-pass membrane protein</topology>
    </subcellularLocation>
</comment>
<feature type="transmembrane region" description="Helical" evidence="6">
    <location>
        <begin position="105"/>
        <end position="122"/>
    </location>
</feature>
<feature type="compositionally biased region" description="Basic and acidic residues" evidence="5">
    <location>
        <begin position="259"/>
        <end position="279"/>
    </location>
</feature>
<name>A0AA38RES7_9PEZI</name>
<feature type="transmembrane region" description="Helical" evidence="6">
    <location>
        <begin position="61"/>
        <end position="85"/>
    </location>
</feature>
<dbReference type="InterPro" id="IPR011701">
    <property type="entry name" value="MFS"/>
</dbReference>
<feature type="transmembrane region" description="Helical" evidence="6">
    <location>
        <begin position="472"/>
        <end position="493"/>
    </location>
</feature>
<feature type="transmembrane region" description="Helical" evidence="6">
    <location>
        <begin position="217"/>
        <end position="237"/>
    </location>
</feature>
<sequence>MTTYEEGVEDGQRLPPGTVHLVDLDGTIVTKHASGEKDIILVPKPSEDPEDPLNWTFKRKLLATSCVVVYTIMLAIPSSAVYSVVTPIRAATGLSLTDINNGTGIMFLFYGWGCVIWQPLALQYGKRPAYLFSLLTNIIILATAPLCTNRHTYQVNRILLGLFGSPVESLCEISITDIWFAHERPKYLAWYGWSLSLTGKLAPMLSGFINVGMGWKWTLWWCAIWNAIAFVYCFFLMEETNYDRKHTAVHAHEPLTTEMTKVESRSDPGEKSPAKDDSNATRTVSADVEPAEVVWPRKSYLQKLGVIDKPRPNRLWDIFIAPFKGFTYPAVVYGGLMYGANNLVWSGTQNATAGTVYTKQYGFSTAGVAAAYAGGVIGTIIGGYYSGKVGRILTVRLARKNNGISEPEHTLYLFIASMILVPFSMILYGLGVTYHVHWFGLVFSQTTLAINNALCIAAGLNYAIGSYKELSGGMVVTCVLIRNTMSFAINYGITPWIEALGYRDTYISVAVIGFVYNASLFVMVKYGRKLRELTAARYWREVQKAKEKGLSH</sequence>
<dbReference type="PANTHER" id="PTHR23502:SF30">
    <property type="entry name" value="TRANSPORTER, PUTATIVE (AFU_ORTHOLOGUE AFUA_8G04702)-RELATED"/>
    <property type="match status" value="1"/>
</dbReference>
<feature type="transmembrane region" description="Helical" evidence="6">
    <location>
        <begin position="436"/>
        <end position="460"/>
    </location>
</feature>
<dbReference type="Proteomes" id="UP001174694">
    <property type="component" value="Unassembled WGS sequence"/>
</dbReference>
<dbReference type="PANTHER" id="PTHR23502">
    <property type="entry name" value="MAJOR FACILITATOR SUPERFAMILY"/>
    <property type="match status" value="1"/>
</dbReference>
<organism evidence="7 8">
    <name type="scientific">Pleurostoma richardsiae</name>
    <dbReference type="NCBI Taxonomy" id="41990"/>
    <lineage>
        <taxon>Eukaryota</taxon>
        <taxon>Fungi</taxon>
        <taxon>Dikarya</taxon>
        <taxon>Ascomycota</taxon>
        <taxon>Pezizomycotina</taxon>
        <taxon>Sordariomycetes</taxon>
        <taxon>Sordariomycetidae</taxon>
        <taxon>Calosphaeriales</taxon>
        <taxon>Pleurostomataceae</taxon>
        <taxon>Pleurostoma</taxon>
    </lineage>
</organism>
<dbReference type="EMBL" id="JANBVO010000016">
    <property type="protein sequence ID" value="KAJ9144698.1"/>
    <property type="molecule type" value="Genomic_DNA"/>
</dbReference>
<evidence type="ECO:0000256" key="1">
    <source>
        <dbReference type="ARBA" id="ARBA00004141"/>
    </source>
</evidence>
<evidence type="ECO:0000313" key="8">
    <source>
        <dbReference type="Proteomes" id="UP001174694"/>
    </source>
</evidence>
<dbReference type="GO" id="GO:0022857">
    <property type="term" value="F:transmembrane transporter activity"/>
    <property type="evidence" value="ECO:0007669"/>
    <property type="project" value="InterPro"/>
</dbReference>
<feature type="transmembrane region" description="Helical" evidence="6">
    <location>
        <begin position="129"/>
        <end position="146"/>
    </location>
</feature>
<protein>
    <submittedName>
        <fullName evidence="7">Mfs transporter</fullName>
    </submittedName>
</protein>
<dbReference type="AlphaFoldDB" id="A0AA38RES7"/>
<keyword evidence="4 6" id="KW-0472">Membrane</keyword>
<accession>A0AA38RES7</accession>
<keyword evidence="2 6" id="KW-0812">Transmembrane</keyword>
<feature type="region of interest" description="Disordered" evidence="5">
    <location>
        <begin position="259"/>
        <end position="284"/>
    </location>
</feature>
<reference evidence="7" key="1">
    <citation type="submission" date="2022-07" db="EMBL/GenBank/DDBJ databases">
        <title>Fungi with potential for degradation of polypropylene.</title>
        <authorList>
            <person name="Gostincar C."/>
        </authorList>
    </citation>
    <scope>NUCLEOTIDE SEQUENCE</scope>
    <source>
        <strain evidence="7">EXF-13308</strain>
    </source>
</reference>
<feature type="transmembrane region" description="Helical" evidence="6">
    <location>
        <begin position="505"/>
        <end position="524"/>
    </location>
</feature>
<evidence type="ECO:0000256" key="2">
    <source>
        <dbReference type="ARBA" id="ARBA00022692"/>
    </source>
</evidence>
<proteinExistence type="predicted"/>
<evidence type="ECO:0000313" key="7">
    <source>
        <dbReference type="EMBL" id="KAJ9144698.1"/>
    </source>
</evidence>
<evidence type="ECO:0000256" key="5">
    <source>
        <dbReference type="SAM" id="MobiDB-lite"/>
    </source>
</evidence>
<evidence type="ECO:0000256" key="6">
    <source>
        <dbReference type="SAM" id="Phobius"/>
    </source>
</evidence>
<dbReference type="SUPFAM" id="SSF103473">
    <property type="entry name" value="MFS general substrate transporter"/>
    <property type="match status" value="1"/>
</dbReference>
<keyword evidence="3 6" id="KW-1133">Transmembrane helix</keyword>
<feature type="transmembrane region" description="Helical" evidence="6">
    <location>
        <begin position="410"/>
        <end position="430"/>
    </location>
</feature>
<dbReference type="Pfam" id="PF07690">
    <property type="entry name" value="MFS_1"/>
    <property type="match status" value="1"/>
</dbReference>
<evidence type="ECO:0000256" key="3">
    <source>
        <dbReference type="ARBA" id="ARBA00022989"/>
    </source>
</evidence>
<evidence type="ECO:0000256" key="4">
    <source>
        <dbReference type="ARBA" id="ARBA00023136"/>
    </source>
</evidence>
<dbReference type="InterPro" id="IPR036259">
    <property type="entry name" value="MFS_trans_sf"/>
</dbReference>